<feature type="compositionally biased region" description="Basic residues" evidence="3">
    <location>
        <begin position="456"/>
        <end position="467"/>
    </location>
</feature>
<keyword evidence="7" id="KW-1185">Reference proteome</keyword>
<feature type="compositionally biased region" description="Polar residues" evidence="3">
    <location>
        <begin position="423"/>
        <end position="436"/>
    </location>
</feature>
<accession>A0A813SVD0</accession>
<feature type="region of interest" description="Disordered" evidence="3">
    <location>
        <begin position="331"/>
        <end position="474"/>
    </location>
</feature>
<feature type="domain" description="Cyclin-like" evidence="4">
    <location>
        <begin position="49"/>
        <end position="151"/>
    </location>
</feature>
<dbReference type="InterPro" id="IPR013763">
    <property type="entry name" value="Cyclin-like_dom"/>
</dbReference>
<dbReference type="GO" id="GO:0016538">
    <property type="term" value="F:cyclin-dependent protein serine/threonine kinase regulator activity"/>
    <property type="evidence" value="ECO:0007669"/>
    <property type="project" value="InterPro"/>
</dbReference>
<comment type="caution">
    <text evidence="5">The sequence shown here is derived from an EMBL/GenBank/DDBJ whole genome shotgun (WGS) entry which is preliminary data.</text>
</comment>
<dbReference type="PIRSF" id="PIRSF036580">
    <property type="entry name" value="Cyclin_L"/>
    <property type="match status" value="1"/>
</dbReference>
<evidence type="ECO:0000313" key="6">
    <source>
        <dbReference type="EMBL" id="CAF3586117.1"/>
    </source>
</evidence>
<dbReference type="Proteomes" id="UP000663829">
    <property type="component" value="Unassembled WGS sequence"/>
</dbReference>
<feature type="compositionally biased region" description="Basic residues" evidence="3">
    <location>
        <begin position="406"/>
        <end position="422"/>
    </location>
</feature>
<feature type="domain" description="Cyclin-like" evidence="4">
    <location>
        <begin position="164"/>
        <end position="248"/>
    </location>
</feature>
<dbReference type="OrthoDB" id="10264655at2759"/>
<name>A0A813SVD0_9BILA</name>
<dbReference type="AlphaFoldDB" id="A0A813SVD0"/>
<dbReference type="InterPro" id="IPR043198">
    <property type="entry name" value="Cyclin/Ssn8"/>
</dbReference>
<reference evidence="5" key="1">
    <citation type="submission" date="2021-02" db="EMBL/GenBank/DDBJ databases">
        <authorList>
            <person name="Nowell W R."/>
        </authorList>
    </citation>
    <scope>NUCLEOTIDE SEQUENCE</scope>
</reference>
<evidence type="ECO:0000256" key="1">
    <source>
        <dbReference type="ARBA" id="ARBA00023127"/>
    </source>
</evidence>
<protein>
    <recommendedName>
        <fullName evidence="4">Cyclin-like domain-containing protein</fullName>
    </recommendedName>
</protein>
<dbReference type="SMART" id="SM00385">
    <property type="entry name" value="CYCLIN"/>
    <property type="match status" value="2"/>
</dbReference>
<evidence type="ECO:0000313" key="5">
    <source>
        <dbReference type="EMBL" id="CAF0800952.1"/>
    </source>
</evidence>
<dbReference type="CDD" id="cd20533">
    <property type="entry name" value="CYCLIN_CCNL_rpt2"/>
    <property type="match status" value="1"/>
</dbReference>
<dbReference type="FunFam" id="1.10.472.10:FF:000031">
    <property type="entry name" value="cyclin-L1-1-like isoform X1"/>
    <property type="match status" value="1"/>
</dbReference>
<sequence length="582" mass="67994">MPESTYSNVILTLGNVLLPSEKLYPNPTPSMQEGLSWDIEYDLRLLGCELIQTAGLLLKLPQTAVATGQVLFHRYFYSSSFIKRPMEIVAMACTNLAAKIEENARRIRDVINVFHHIKQVRAGKTIRPLLIDQNYIDKKLDVIKAERRILKELGFCVYVKHPHKMITMYLKVLEKEREKHFVQRAWNYMNDSLRTDIFLRFTPESIACACIDLAARNLQIPLPKSPPWFVIFGAKEEEIRYIMIAILRLYKHRPKPIDELEKIVTSLRDKIQDERKKLRETHLNEQIIKQQQIIDSTSASMSTTVITMQNTSLQDDASIIKTTHTETILTTTKTSNGGKIENISKEKSHRGADEDSSRESTMNDRHRSSSRSSRKRSSRSSPSPLPQKKRKYRSPSKSRSPSPSASRKRKHGRKKEKKRRSRTLTPSPDNNYYSNNQDKRHKSHRTVSVLTTKNKTNSKHHYHHRHQSPKEKQTNDFKYNNLKMLKHVLTVKINKMLLVNDRIDSNELNDIENKLNDLLYEVKKLQIKWNDYNDDIRKIFNNKSLTTLFIEQLLLWDYNPIHEKKNNSSDILNNMLHFDSDL</sequence>
<proteinExistence type="inferred from homology"/>
<dbReference type="Gene3D" id="1.10.472.10">
    <property type="entry name" value="Cyclin-like"/>
    <property type="match status" value="2"/>
</dbReference>
<keyword evidence="1 2" id="KW-0195">Cyclin</keyword>
<dbReference type="Pfam" id="PF00134">
    <property type="entry name" value="Cyclin_N"/>
    <property type="match status" value="1"/>
</dbReference>
<gene>
    <name evidence="5" type="ORF">GPM918_LOCUS3511</name>
    <name evidence="6" type="ORF">SRO942_LOCUS3519</name>
</gene>
<evidence type="ECO:0000256" key="3">
    <source>
        <dbReference type="SAM" id="MobiDB-lite"/>
    </source>
</evidence>
<comment type="similarity">
    <text evidence="2">Belongs to the cyclin family.</text>
</comment>
<dbReference type="EMBL" id="CAJNOQ010000437">
    <property type="protein sequence ID" value="CAF0800952.1"/>
    <property type="molecule type" value="Genomic_DNA"/>
</dbReference>
<dbReference type="GO" id="GO:0006357">
    <property type="term" value="P:regulation of transcription by RNA polymerase II"/>
    <property type="evidence" value="ECO:0007669"/>
    <property type="project" value="InterPro"/>
</dbReference>
<feature type="compositionally biased region" description="Basic residues" evidence="3">
    <location>
        <begin position="368"/>
        <end position="378"/>
    </location>
</feature>
<dbReference type="Proteomes" id="UP000681722">
    <property type="component" value="Unassembled WGS sequence"/>
</dbReference>
<dbReference type="SUPFAM" id="SSF47954">
    <property type="entry name" value="Cyclin-like"/>
    <property type="match status" value="2"/>
</dbReference>
<evidence type="ECO:0000256" key="2">
    <source>
        <dbReference type="RuleBase" id="RU000383"/>
    </source>
</evidence>
<organism evidence="5 7">
    <name type="scientific">Didymodactylos carnosus</name>
    <dbReference type="NCBI Taxonomy" id="1234261"/>
    <lineage>
        <taxon>Eukaryota</taxon>
        <taxon>Metazoa</taxon>
        <taxon>Spiralia</taxon>
        <taxon>Gnathifera</taxon>
        <taxon>Rotifera</taxon>
        <taxon>Eurotatoria</taxon>
        <taxon>Bdelloidea</taxon>
        <taxon>Philodinida</taxon>
        <taxon>Philodinidae</taxon>
        <taxon>Didymodactylos</taxon>
    </lineage>
</organism>
<dbReference type="InterPro" id="IPR006671">
    <property type="entry name" value="Cyclin_N"/>
</dbReference>
<dbReference type="InterPro" id="IPR036915">
    <property type="entry name" value="Cyclin-like_sf"/>
</dbReference>
<dbReference type="PANTHER" id="PTHR10026">
    <property type="entry name" value="CYCLIN"/>
    <property type="match status" value="1"/>
</dbReference>
<evidence type="ECO:0000313" key="7">
    <source>
        <dbReference type="Proteomes" id="UP000663829"/>
    </source>
</evidence>
<feature type="compositionally biased region" description="Basic and acidic residues" evidence="3">
    <location>
        <begin position="342"/>
        <end position="367"/>
    </location>
</feature>
<feature type="compositionally biased region" description="Polar residues" evidence="3">
    <location>
        <begin position="446"/>
        <end position="455"/>
    </location>
</feature>
<feature type="compositionally biased region" description="Basic residues" evidence="3">
    <location>
        <begin position="387"/>
        <end position="396"/>
    </location>
</feature>
<dbReference type="EMBL" id="CAJOBC010000438">
    <property type="protein sequence ID" value="CAF3586117.1"/>
    <property type="molecule type" value="Genomic_DNA"/>
</dbReference>
<evidence type="ECO:0000259" key="4">
    <source>
        <dbReference type="SMART" id="SM00385"/>
    </source>
</evidence>